<dbReference type="PIRSF" id="PIRSF037318">
    <property type="entry name" value="RfaP"/>
    <property type="match status" value="1"/>
</dbReference>
<evidence type="ECO:0000256" key="1">
    <source>
        <dbReference type="PIRNR" id="PIRNR037318"/>
    </source>
</evidence>
<keyword evidence="1" id="KW-0547">Nucleotide-binding</keyword>
<keyword evidence="1" id="KW-0448">Lipopolysaccharide biosynthesis</keyword>
<keyword evidence="1" id="KW-0067">ATP-binding</keyword>
<dbReference type="GO" id="GO:0005524">
    <property type="term" value="F:ATP binding"/>
    <property type="evidence" value="ECO:0007669"/>
    <property type="project" value="UniProtKB-UniRule"/>
</dbReference>
<dbReference type="KEGG" id="atw:C0099_12540"/>
<dbReference type="Proteomes" id="UP000242205">
    <property type="component" value="Chromosome"/>
</dbReference>
<accession>A0A2I6S8U6</accession>
<dbReference type="Pfam" id="PF06293">
    <property type="entry name" value="Kdo"/>
    <property type="match status" value="1"/>
</dbReference>
<dbReference type="UniPathway" id="UPA00958"/>
<reference evidence="3 4" key="1">
    <citation type="submission" date="2018-01" db="EMBL/GenBank/DDBJ databases">
        <authorList>
            <person name="Fu G.-Y."/>
        </authorList>
    </citation>
    <scope>NUCLEOTIDE SEQUENCE [LARGE SCALE GENOMIC DNA]</scope>
    <source>
        <strain evidence="3 4">SY39</strain>
    </source>
</reference>
<comment type="similarity">
    <text evidence="1">Belongs to the protein kinase superfamily. KdkA/rfaP family.</text>
</comment>
<evidence type="ECO:0000256" key="2">
    <source>
        <dbReference type="PIRSR" id="PIRSR037318-50"/>
    </source>
</evidence>
<keyword evidence="1 3" id="KW-0418">Kinase</keyword>
<dbReference type="AlphaFoldDB" id="A0A2I6S8U6"/>
<protein>
    <recommendedName>
        <fullName evidence="1">Lipopolysaccharide core heptose(I) kinase</fullName>
        <ecNumber evidence="1">2.7.1.-</ecNumber>
    </recommendedName>
</protein>
<dbReference type="GO" id="GO:0016301">
    <property type="term" value="F:kinase activity"/>
    <property type="evidence" value="ECO:0007669"/>
    <property type="project" value="UniProtKB-UniRule"/>
</dbReference>
<dbReference type="OrthoDB" id="9782725at2"/>
<dbReference type="InterPro" id="IPR017172">
    <property type="entry name" value="Lsacc_core_hep_kinase_RfaP"/>
</dbReference>
<evidence type="ECO:0000313" key="3">
    <source>
        <dbReference type="EMBL" id="AUN95683.1"/>
    </source>
</evidence>
<comment type="pathway">
    <text evidence="1">Bacterial outer membrane biogenesis; LPS core biosynthesis.</text>
</comment>
<gene>
    <name evidence="3" type="ORF">C0099_12540</name>
</gene>
<feature type="active site" evidence="2">
    <location>
        <position position="164"/>
    </location>
</feature>
<proteinExistence type="inferred from homology"/>
<dbReference type="InterPro" id="IPR011009">
    <property type="entry name" value="Kinase-like_dom_sf"/>
</dbReference>
<comment type="function">
    <text evidence="1">Kinase involved in the biosynthesis of the core oligosaccharide region of lipopolysaccharide (LPS). Catalyzes the phosphorylation of heptose I (HepI), the first heptose added to the Kdo2-lipid A module.</text>
</comment>
<dbReference type="EC" id="2.7.1.-" evidence="1"/>
<dbReference type="NCBIfam" id="NF011703">
    <property type="entry name" value="PRK15123.1"/>
    <property type="match status" value="1"/>
</dbReference>
<keyword evidence="4" id="KW-1185">Reference proteome</keyword>
<dbReference type="SUPFAM" id="SSF56112">
    <property type="entry name" value="Protein kinase-like (PK-like)"/>
    <property type="match status" value="1"/>
</dbReference>
<evidence type="ECO:0000313" key="4">
    <source>
        <dbReference type="Proteomes" id="UP000242205"/>
    </source>
</evidence>
<organism evidence="3 4">
    <name type="scientific">Pseudazoarcus pumilus</name>
    <dbReference type="NCBI Taxonomy" id="2067960"/>
    <lineage>
        <taxon>Bacteria</taxon>
        <taxon>Pseudomonadati</taxon>
        <taxon>Pseudomonadota</taxon>
        <taxon>Betaproteobacteria</taxon>
        <taxon>Rhodocyclales</taxon>
        <taxon>Zoogloeaceae</taxon>
        <taxon>Pseudazoarcus</taxon>
    </lineage>
</organism>
<dbReference type="RefSeq" id="WP_102247729.1">
    <property type="nucleotide sequence ID" value="NZ_CP025682.1"/>
</dbReference>
<dbReference type="EMBL" id="CP025682">
    <property type="protein sequence ID" value="AUN95683.1"/>
    <property type="molecule type" value="Genomic_DNA"/>
</dbReference>
<dbReference type="GO" id="GO:0009244">
    <property type="term" value="P:lipopolysaccharide core region biosynthetic process"/>
    <property type="evidence" value="ECO:0007669"/>
    <property type="project" value="UniProtKB-UniRule"/>
</dbReference>
<keyword evidence="1" id="KW-0808">Transferase</keyword>
<sequence>MNHVWLAPPFDRLWADRDPFEAVEALQGETFRELEARRTLRFEIEGRAYFAKLHRGVGWFEIVENLARGRIPVLGAENEYSAIGRLEELGVATMTPVAFGQRGANPATRRSFLVTEALEPTQPLDEHCRSWRNDPPDTRWRRAVIERVAEMTRRMHEGGINHRDLYLVHFLLHLDPAPTPDDFRISLIDLHRAQIRASTPRRWRDKDLAALNFASLEAGLTDRDRLRFARIYFGRPLRAVLRDEARLFAFLEREGLRLMARWKRKFAPGATS</sequence>
<name>A0A2I6S8U6_9RHOO</name>